<accession>A0ABU1IWD3</accession>
<gene>
    <name evidence="1" type="ORF">JOC58_000566</name>
</gene>
<protein>
    <recommendedName>
        <fullName evidence="3">DUF4868 domain-containing protein</fullName>
    </recommendedName>
</protein>
<evidence type="ECO:0000313" key="1">
    <source>
        <dbReference type="EMBL" id="MDR6242682.1"/>
    </source>
</evidence>
<evidence type="ECO:0008006" key="3">
    <source>
        <dbReference type="Google" id="ProtNLM"/>
    </source>
</evidence>
<dbReference type="Proteomes" id="UP001185028">
    <property type="component" value="Unassembled WGS sequence"/>
</dbReference>
<dbReference type="RefSeq" id="WP_188774189.1">
    <property type="nucleotide sequence ID" value="NZ_BMMB01000002.1"/>
</dbReference>
<comment type="caution">
    <text evidence="1">The sequence shown here is derived from an EMBL/GenBank/DDBJ whole genome shotgun (WGS) entry which is preliminary data.</text>
</comment>
<keyword evidence="2" id="KW-1185">Reference proteome</keyword>
<proteinExistence type="predicted"/>
<evidence type="ECO:0000313" key="2">
    <source>
        <dbReference type="Proteomes" id="UP001185028"/>
    </source>
</evidence>
<sequence>MTLQKIWVCTSKSSRLHRIYLLQTDGTTRTAIRECFEEDLSLHRDNETSMVKLDGSALIDDIPYFIPLSDIDEEEYLYAFKEKVVEILDNQACNVIHFSKNPFATQEIKDFEENEAIKFIIAQSNNSLYFLQVPSTSVIKHKLVLSMSITANSTSLIVPKGIQVPYTVTARLNCSDRTLFVYDVNKFESMLTLNENQKMKSQLTLDKFLNGHFKISTEDYTFTGLDAQEVRSELDKSIRATRRLAKYKPDQVQHSITKIKEAVDRLDVNLRVAFDDNNRTIHITAETARTFVGIIHNSIVERLISGTIEIAI</sequence>
<organism evidence="1 2">
    <name type="scientific">Paenibacillus hunanensis</name>
    <dbReference type="NCBI Taxonomy" id="539262"/>
    <lineage>
        <taxon>Bacteria</taxon>
        <taxon>Bacillati</taxon>
        <taxon>Bacillota</taxon>
        <taxon>Bacilli</taxon>
        <taxon>Bacillales</taxon>
        <taxon>Paenibacillaceae</taxon>
        <taxon>Paenibacillus</taxon>
    </lineage>
</organism>
<name>A0ABU1IWD3_9BACL</name>
<dbReference type="EMBL" id="JAVDQH010000002">
    <property type="protein sequence ID" value="MDR6242682.1"/>
    <property type="molecule type" value="Genomic_DNA"/>
</dbReference>
<reference evidence="1 2" key="1">
    <citation type="submission" date="2023-07" db="EMBL/GenBank/DDBJ databases">
        <title>Genomic Encyclopedia of Type Strains, Phase IV (KMG-IV): sequencing the most valuable type-strain genomes for metagenomic binning, comparative biology and taxonomic classification.</title>
        <authorList>
            <person name="Goeker M."/>
        </authorList>
    </citation>
    <scope>NUCLEOTIDE SEQUENCE [LARGE SCALE GENOMIC DNA]</scope>
    <source>
        <strain evidence="1 2">DSM 22170</strain>
    </source>
</reference>